<dbReference type="AlphaFoldDB" id="A0AAQ4DXJ4"/>
<accession>A0AAQ4DXJ4</accession>
<sequence length="73" mass="8144">MNAVVEGRKPSAGDGSDQLAFLLTFLHGRGRLYELFGQIEKEFESLYAENLAPCLIVDSAVCHMTDLTRQDVR</sequence>
<reference evidence="1 2" key="1">
    <citation type="journal article" date="2023" name="Arcadia Sci">
        <title>De novo assembly of a long-read Amblyomma americanum tick genome.</title>
        <authorList>
            <person name="Chou S."/>
            <person name="Poskanzer K.E."/>
            <person name="Rollins M."/>
            <person name="Thuy-Boun P.S."/>
        </authorList>
    </citation>
    <scope>NUCLEOTIDE SEQUENCE [LARGE SCALE GENOMIC DNA]</scope>
    <source>
        <strain evidence="1">F_SG_1</strain>
        <tissue evidence="1">Salivary glands</tissue>
    </source>
</reference>
<protein>
    <submittedName>
        <fullName evidence="1">Uncharacterized protein</fullName>
    </submittedName>
</protein>
<keyword evidence="2" id="KW-1185">Reference proteome</keyword>
<evidence type="ECO:0000313" key="1">
    <source>
        <dbReference type="EMBL" id="KAK8767184.1"/>
    </source>
</evidence>
<comment type="caution">
    <text evidence="1">The sequence shown here is derived from an EMBL/GenBank/DDBJ whole genome shotgun (WGS) entry which is preliminary data.</text>
</comment>
<dbReference type="Proteomes" id="UP001321473">
    <property type="component" value="Unassembled WGS sequence"/>
</dbReference>
<dbReference type="EMBL" id="JARKHS020025668">
    <property type="protein sequence ID" value="KAK8767184.1"/>
    <property type="molecule type" value="Genomic_DNA"/>
</dbReference>
<name>A0AAQ4DXJ4_AMBAM</name>
<gene>
    <name evidence="1" type="ORF">V5799_006033</name>
</gene>
<proteinExistence type="predicted"/>
<evidence type="ECO:0000313" key="2">
    <source>
        <dbReference type="Proteomes" id="UP001321473"/>
    </source>
</evidence>
<organism evidence="1 2">
    <name type="scientific">Amblyomma americanum</name>
    <name type="common">Lone star tick</name>
    <dbReference type="NCBI Taxonomy" id="6943"/>
    <lineage>
        <taxon>Eukaryota</taxon>
        <taxon>Metazoa</taxon>
        <taxon>Ecdysozoa</taxon>
        <taxon>Arthropoda</taxon>
        <taxon>Chelicerata</taxon>
        <taxon>Arachnida</taxon>
        <taxon>Acari</taxon>
        <taxon>Parasitiformes</taxon>
        <taxon>Ixodida</taxon>
        <taxon>Ixodoidea</taxon>
        <taxon>Ixodidae</taxon>
        <taxon>Amblyomminae</taxon>
        <taxon>Amblyomma</taxon>
    </lineage>
</organism>